<comment type="caution">
    <text evidence="1">The sequence shown here is derived from an EMBL/GenBank/DDBJ whole genome shotgun (WGS) entry which is preliminary data.</text>
</comment>
<name>A0A8J7KNU2_9ACTN</name>
<reference evidence="1" key="1">
    <citation type="submission" date="2020-11" db="EMBL/GenBank/DDBJ databases">
        <title>Sequencing the genomes of 1000 actinobacteria strains.</title>
        <authorList>
            <person name="Klenk H.-P."/>
        </authorList>
    </citation>
    <scope>NUCLEOTIDE SEQUENCE</scope>
    <source>
        <strain evidence="1">DSM 45356</strain>
    </source>
</reference>
<dbReference type="RefSeq" id="WP_231400883.1">
    <property type="nucleotide sequence ID" value="NZ_BONS01000005.1"/>
</dbReference>
<dbReference type="Proteomes" id="UP000622552">
    <property type="component" value="Unassembled WGS sequence"/>
</dbReference>
<dbReference type="Gene3D" id="3.40.50.150">
    <property type="entry name" value="Vaccinia Virus protein VP39"/>
    <property type="match status" value="1"/>
</dbReference>
<dbReference type="SUPFAM" id="SSF53335">
    <property type="entry name" value="S-adenosyl-L-methionine-dependent methyltransferases"/>
    <property type="match status" value="1"/>
</dbReference>
<protein>
    <submittedName>
        <fullName evidence="1">Uncharacterized protein</fullName>
    </submittedName>
</protein>
<sequence>MQRFIARIRLMQDDLSKSAKLEARTSASMICGDSRTDTAWESISPGSIDGCLSSPPYLNNFDYADATRLELYFWGDVTSWAEMCKTVRSGMVTATTQQSSVNAASTASSGLAQLGKTFTRIEDITSELEIQRKSRGRGKEYDRVVPDYFLGILDVLSRLAKVLESGAPSVWLIGDSAPYGVYIDTPALIGEIAEHLGFRVEEDLALRQRGLRWASTGMRHDIELTERLLLFRRD</sequence>
<evidence type="ECO:0000313" key="2">
    <source>
        <dbReference type="Proteomes" id="UP000622552"/>
    </source>
</evidence>
<accession>A0A8J7KNU2</accession>
<evidence type="ECO:0000313" key="1">
    <source>
        <dbReference type="EMBL" id="MBG6140631.1"/>
    </source>
</evidence>
<organism evidence="1 2">
    <name type="scientific">Longispora fulva</name>
    <dbReference type="NCBI Taxonomy" id="619741"/>
    <lineage>
        <taxon>Bacteria</taxon>
        <taxon>Bacillati</taxon>
        <taxon>Actinomycetota</taxon>
        <taxon>Actinomycetes</taxon>
        <taxon>Micromonosporales</taxon>
        <taxon>Micromonosporaceae</taxon>
        <taxon>Longispora</taxon>
    </lineage>
</organism>
<dbReference type="InterPro" id="IPR029063">
    <property type="entry name" value="SAM-dependent_MTases_sf"/>
</dbReference>
<proteinExistence type="predicted"/>
<dbReference type="EMBL" id="JADOUF010000001">
    <property type="protein sequence ID" value="MBG6140631.1"/>
    <property type="molecule type" value="Genomic_DNA"/>
</dbReference>
<keyword evidence="2" id="KW-1185">Reference proteome</keyword>
<gene>
    <name evidence="1" type="ORF">IW245_006825</name>
</gene>
<dbReference type="AlphaFoldDB" id="A0A8J7KNU2"/>